<evidence type="ECO:0000313" key="9">
    <source>
        <dbReference type="EMBL" id="TCT06519.1"/>
    </source>
</evidence>
<keyword evidence="6 9" id="KW-0067">ATP-binding</keyword>
<protein>
    <submittedName>
        <fullName evidence="9">Peptide/nickel transport system ATP-binding protein</fullName>
    </submittedName>
</protein>
<comment type="caution">
    <text evidence="9">The sequence shown here is derived from an EMBL/GenBank/DDBJ whole genome shotgun (WGS) entry which is preliminary data.</text>
</comment>
<comment type="subcellular location">
    <subcellularLocation>
        <location evidence="1">Cell inner membrane</location>
        <topology evidence="1">Peripheral membrane protein</topology>
    </subcellularLocation>
</comment>
<dbReference type="InterPro" id="IPR050388">
    <property type="entry name" value="ABC_Ni/Peptide_Import"/>
</dbReference>
<evidence type="ECO:0000256" key="1">
    <source>
        <dbReference type="ARBA" id="ARBA00004417"/>
    </source>
</evidence>
<evidence type="ECO:0000259" key="8">
    <source>
        <dbReference type="PROSITE" id="PS50893"/>
    </source>
</evidence>
<name>A0A4R3M2S2_9HYPH</name>
<dbReference type="InterPro" id="IPR003593">
    <property type="entry name" value="AAA+_ATPase"/>
</dbReference>
<dbReference type="PROSITE" id="PS50893">
    <property type="entry name" value="ABC_TRANSPORTER_2"/>
    <property type="match status" value="2"/>
</dbReference>
<keyword evidence="7" id="KW-0472">Membrane</keyword>
<keyword evidence="5" id="KW-0547">Nucleotide-binding</keyword>
<dbReference type="InterPro" id="IPR027417">
    <property type="entry name" value="P-loop_NTPase"/>
</dbReference>
<evidence type="ECO:0000256" key="2">
    <source>
        <dbReference type="ARBA" id="ARBA00005417"/>
    </source>
</evidence>
<feature type="domain" description="ABC transporter" evidence="8">
    <location>
        <begin position="266"/>
        <end position="472"/>
    </location>
</feature>
<proteinExistence type="inferred from homology"/>
<dbReference type="GO" id="GO:0005886">
    <property type="term" value="C:plasma membrane"/>
    <property type="evidence" value="ECO:0007669"/>
    <property type="project" value="UniProtKB-SubCell"/>
</dbReference>
<dbReference type="Gene3D" id="3.40.50.300">
    <property type="entry name" value="P-loop containing nucleotide triphosphate hydrolases"/>
    <property type="match status" value="2"/>
</dbReference>
<keyword evidence="4" id="KW-1003">Cell membrane</keyword>
<reference evidence="9 10" key="1">
    <citation type="submission" date="2019-03" db="EMBL/GenBank/DDBJ databases">
        <title>Genomic Encyclopedia of Type Strains, Phase IV (KMG-IV): sequencing the most valuable type-strain genomes for metagenomic binning, comparative biology and taxonomic classification.</title>
        <authorList>
            <person name="Goeker M."/>
        </authorList>
    </citation>
    <scope>NUCLEOTIDE SEQUENCE [LARGE SCALE GENOMIC DNA]</scope>
    <source>
        <strain evidence="9 10">DSM 19345</strain>
    </source>
</reference>
<dbReference type="PANTHER" id="PTHR43297">
    <property type="entry name" value="OLIGOPEPTIDE TRANSPORT ATP-BINDING PROTEIN APPD"/>
    <property type="match status" value="1"/>
</dbReference>
<evidence type="ECO:0000256" key="4">
    <source>
        <dbReference type="ARBA" id="ARBA00022475"/>
    </source>
</evidence>
<dbReference type="PANTHER" id="PTHR43297:SF7">
    <property type="entry name" value="D,D-DIPEPTIDE TRANSPORT ATP-BINDING PROTEIN DDPD-RELATED"/>
    <property type="match status" value="1"/>
</dbReference>
<dbReference type="SMART" id="SM00382">
    <property type="entry name" value="AAA"/>
    <property type="match status" value="2"/>
</dbReference>
<evidence type="ECO:0000256" key="6">
    <source>
        <dbReference type="ARBA" id="ARBA00022840"/>
    </source>
</evidence>
<sequence length="473" mass="51155">MTLLIETRELAVAAADSIVQPTSIRVRAGVPFTILGETGSGKTLLAQAIAGTLPDGLVARGEILIAGRPVQDLAVHERRALWGREIAILPQEPWLALDPTARSIDQVAEVYEVVRRRPADGARDDAVEAMRSLRLEGAGRKLPSELSGGMAQRVALAASRAGGARIMLADEPTKGLDAALRDGAIDLLREAMGSEGGLLTITHDISVPRRLGGEVAIMLAGRIIEQGPVEDVLQRPRHDYTRRLVAADPANWIRRIVPERFGDPVIEARGLAKFRGGRLLFSGLSLTIARGEIVGVVGPSGSGKSSLGDLVLGLIRPDAGSVRRDPRIAPLRFQKLYQDPPAAFAPQLTIRRALADLVARHRLDATRISDLMRRLRLSDGLLDRPPGAISGGELQRFALLRVLLLKPAFLFADEPTSRLDLITQQEMIELIVESAREEGCAVLLVSHDRDLIDKTADRVLALEGSWMDRDAVA</sequence>
<gene>
    <name evidence="9" type="ORF">EDC22_111103</name>
</gene>
<dbReference type="Pfam" id="PF00005">
    <property type="entry name" value="ABC_tran"/>
    <property type="match status" value="2"/>
</dbReference>
<dbReference type="OrthoDB" id="9802264at2"/>
<dbReference type="Proteomes" id="UP000295678">
    <property type="component" value="Unassembled WGS sequence"/>
</dbReference>
<dbReference type="AlphaFoldDB" id="A0A4R3M2S2"/>
<feature type="domain" description="ABC transporter" evidence="8">
    <location>
        <begin position="3"/>
        <end position="245"/>
    </location>
</feature>
<dbReference type="PROSITE" id="PS00211">
    <property type="entry name" value="ABC_TRANSPORTER_1"/>
    <property type="match status" value="1"/>
</dbReference>
<dbReference type="RefSeq" id="WP_132807584.1">
    <property type="nucleotide sequence ID" value="NZ_SMAK01000011.1"/>
</dbReference>
<comment type="similarity">
    <text evidence="2">Belongs to the ABC transporter superfamily.</text>
</comment>
<dbReference type="InterPro" id="IPR003439">
    <property type="entry name" value="ABC_transporter-like_ATP-bd"/>
</dbReference>
<evidence type="ECO:0000256" key="5">
    <source>
        <dbReference type="ARBA" id="ARBA00022741"/>
    </source>
</evidence>
<dbReference type="InterPro" id="IPR017871">
    <property type="entry name" value="ABC_transporter-like_CS"/>
</dbReference>
<keyword evidence="3" id="KW-0813">Transport</keyword>
<evidence type="ECO:0000313" key="10">
    <source>
        <dbReference type="Proteomes" id="UP000295678"/>
    </source>
</evidence>
<dbReference type="GO" id="GO:0005524">
    <property type="term" value="F:ATP binding"/>
    <property type="evidence" value="ECO:0007669"/>
    <property type="project" value="UniProtKB-KW"/>
</dbReference>
<dbReference type="EMBL" id="SMAK01000011">
    <property type="protein sequence ID" value="TCT06519.1"/>
    <property type="molecule type" value="Genomic_DNA"/>
</dbReference>
<evidence type="ECO:0000256" key="3">
    <source>
        <dbReference type="ARBA" id="ARBA00022448"/>
    </source>
</evidence>
<evidence type="ECO:0000256" key="7">
    <source>
        <dbReference type="ARBA" id="ARBA00023136"/>
    </source>
</evidence>
<keyword evidence="10" id="KW-1185">Reference proteome</keyword>
<organism evidence="9 10">
    <name type="scientific">Tepidamorphus gemmatus</name>
    <dbReference type="NCBI Taxonomy" id="747076"/>
    <lineage>
        <taxon>Bacteria</taxon>
        <taxon>Pseudomonadati</taxon>
        <taxon>Pseudomonadota</taxon>
        <taxon>Alphaproteobacteria</taxon>
        <taxon>Hyphomicrobiales</taxon>
        <taxon>Tepidamorphaceae</taxon>
        <taxon>Tepidamorphus</taxon>
    </lineage>
</organism>
<accession>A0A4R3M2S2</accession>
<dbReference type="GO" id="GO:0016887">
    <property type="term" value="F:ATP hydrolysis activity"/>
    <property type="evidence" value="ECO:0007669"/>
    <property type="project" value="InterPro"/>
</dbReference>
<dbReference type="SUPFAM" id="SSF52540">
    <property type="entry name" value="P-loop containing nucleoside triphosphate hydrolases"/>
    <property type="match status" value="2"/>
</dbReference>